<dbReference type="AlphaFoldDB" id="A0A5C1Q9I5"/>
<evidence type="ECO:0000313" key="20">
    <source>
        <dbReference type="Proteomes" id="UP000323824"/>
    </source>
</evidence>
<dbReference type="PROSITE" id="PS51198">
    <property type="entry name" value="UVRD_HELICASE_ATP_BIND"/>
    <property type="match status" value="1"/>
</dbReference>
<comment type="domain">
    <text evidence="15">The C-terminal domain has nuclease activity and interacts with RecD. It interacts with RecA, facilitating its loading onto ssDNA.</text>
</comment>
<feature type="region of interest" description="Nuclease activity, interacts with RecD and RecA" evidence="15">
    <location>
        <begin position="935"/>
        <end position="1213"/>
    </location>
</feature>
<keyword evidence="9 15" id="KW-0460">Magnesium</keyword>
<dbReference type="PANTHER" id="PTHR11070">
    <property type="entry name" value="UVRD / RECB / PCRA DNA HELICASE FAMILY MEMBER"/>
    <property type="match status" value="1"/>
</dbReference>
<reference evidence="19 20" key="1">
    <citation type="submission" date="2019-02" db="EMBL/GenBank/DDBJ databases">
        <authorList>
            <person name="Fomenkov A."/>
            <person name="Dubinina G."/>
            <person name="Grabovich M."/>
            <person name="Vincze T."/>
            <person name="Roberts R.J."/>
        </authorList>
    </citation>
    <scope>NUCLEOTIDE SEQUENCE [LARGE SCALE GENOMIC DNA]</scope>
    <source>
        <strain evidence="19 20">P</strain>
    </source>
</reference>
<evidence type="ECO:0000256" key="4">
    <source>
        <dbReference type="ARBA" id="ARBA00022763"/>
    </source>
</evidence>
<keyword evidence="2 15" id="KW-0479">Metal-binding</keyword>
<comment type="function">
    <text evidence="15">A helicase/nuclease that prepares dsDNA breaks (DSB) for recombinational DNA repair. Binds to DSBs and unwinds DNA via a highly rapid and processive ATP-dependent bidirectional helicase activity. Unwinds dsDNA until it encounters a Chi (crossover hotspot instigator) sequence from the 3' direction. Cuts ssDNA a few nucleotides 3' to the Chi site. The properties and activities of the enzyme are changed at Chi. The Chi-altered holoenzyme produces a long 3'-ssDNA overhang and facilitates RecA-binding to the ssDNA for homologous DNA recombination and repair. Holoenzyme degrades any linearized DNA that is unable to undergo homologous recombination. In the holoenzyme this subunit contributes ATPase, 3'-5' helicase, exonuclease activity and loads RecA onto ssDNA.</text>
</comment>
<comment type="miscellaneous">
    <text evidence="15">In the RecBCD complex, RecB has a slow 3'-5' helicase, an exonuclease activity and loads RecA onto ssDNA, RecD has a fast 5'-3' helicase activity, while RecC stimulates the ATPase and processivity of the RecB helicase and contributes to recognition of the Chi site.</text>
</comment>
<keyword evidence="20" id="KW-1185">Reference proteome</keyword>
<dbReference type="EMBL" id="CP035807">
    <property type="protein sequence ID" value="QEN04705.1"/>
    <property type="molecule type" value="Genomic_DNA"/>
</dbReference>
<proteinExistence type="inferred from homology"/>
<evidence type="ECO:0000256" key="11">
    <source>
        <dbReference type="ARBA" id="ARBA00023204"/>
    </source>
</evidence>
<dbReference type="KEGG" id="sper:EW093_08290"/>
<feature type="binding site" evidence="16">
    <location>
        <begin position="25"/>
        <end position="32"/>
    </location>
    <ligand>
        <name>ATP</name>
        <dbReference type="ChEBI" id="CHEBI:30616"/>
    </ligand>
</feature>
<feature type="active site" description="For nuclease activity" evidence="15">
    <location>
        <position position="1116"/>
    </location>
</feature>
<dbReference type="GO" id="GO:0009338">
    <property type="term" value="C:exodeoxyribonuclease V complex"/>
    <property type="evidence" value="ECO:0007669"/>
    <property type="project" value="TreeGrafter"/>
</dbReference>
<keyword evidence="1 15" id="KW-0540">Nuclease</keyword>
<evidence type="ECO:0000256" key="6">
    <source>
        <dbReference type="ARBA" id="ARBA00022806"/>
    </source>
</evidence>
<evidence type="ECO:0000256" key="7">
    <source>
        <dbReference type="ARBA" id="ARBA00022839"/>
    </source>
</evidence>
<comment type="catalytic activity">
    <reaction evidence="13 15">
        <text>Couples ATP hydrolysis with the unwinding of duplex DNA by translocating in the 3'-5' direction.</text>
        <dbReference type="EC" id="5.6.2.4"/>
    </reaction>
</comment>
<evidence type="ECO:0000256" key="16">
    <source>
        <dbReference type="PROSITE-ProRule" id="PRU00560"/>
    </source>
</evidence>
<dbReference type="HAMAP" id="MF_01485">
    <property type="entry name" value="RecB"/>
    <property type="match status" value="1"/>
</dbReference>
<organism evidence="19 20">
    <name type="scientific">Thiospirochaeta perfilievii</name>
    <dbReference type="NCBI Taxonomy" id="252967"/>
    <lineage>
        <taxon>Bacteria</taxon>
        <taxon>Pseudomonadati</taxon>
        <taxon>Spirochaetota</taxon>
        <taxon>Spirochaetia</taxon>
        <taxon>Spirochaetales</taxon>
        <taxon>Spirochaetaceae</taxon>
        <taxon>Thiospirochaeta</taxon>
    </lineage>
</organism>
<name>A0A5C1Q9I5_9SPIO</name>
<dbReference type="Pfam" id="PF00580">
    <property type="entry name" value="UvrD-helicase"/>
    <property type="match status" value="1"/>
</dbReference>
<evidence type="ECO:0000256" key="8">
    <source>
        <dbReference type="ARBA" id="ARBA00022840"/>
    </source>
</evidence>
<evidence type="ECO:0000256" key="3">
    <source>
        <dbReference type="ARBA" id="ARBA00022741"/>
    </source>
</evidence>
<feature type="binding site" evidence="15">
    <location>
        <position position="1116"/>
    </location>
    <ligand>
        <name>Mg(2+)</name>
        <dbReference type="ChEBI" id="CHEBI:18420"/>
    </ligand>
</feature>
<comment type="domain">
    <text evidence="15">The N-terminal DNA-binding domain is a ssDNA-dependent ATPase and has ATP-dependent 3'-5' helicase function. This domain interacts with RecC.</text>
</comment>
<evidence type="ECO:0000256" key="2">
    <source>
        <dbReference type="ARBA" id="ARBA00022723"/>
    </source>
</evidence>
<feature type="domain" description="UvrD-like helicase C-terminal" evidence="18">
    <location>
        <begin position="495"/>
        <end position="752"/>
    </location>
</feature>
<dbReference type="GO" id="GO:0005829">
    <property type="term" value="C:cytosol"/>
    <property type="evidence" value="ECO:0007669"/>
    <property type="project" value="TreeGrafter"/>
</dbReference>
<evidence type="ECO:0000259" key="17">
    <source>
        <dbReference type="PROSITE" id="PS51198"/>
    </source>
</evidence>
<dbReference type="CDD" id="cd22352">
    <property type="entry name" value="RecB_C-like"/>
    <property type="match status" value="1"/>
</dbReference>
<comment type="similarity">
    <text evidence="15">Belongs to the helicase family. UvrD subfamily.</text>
</comment>
<evidence type="ECO:0000256" key="10">
    <source>
        <dbReference type="ARBA" id="ARBA00023125"/>
    </source>
</evidence>
<dbReference type="InterPro" id="IPR000212">
    <property type="entry name" value="DNA_helicase_UvrD/REP"/>
</dbReference>
<dbReference type="SUPFAM" id="SSF52540">
    <property type="entry name" value="P-loop containing nucleoside triphosphate hydrolases"/>
    <property type="match status" value="1"/>
</dbReference>
<keyword evidence="11 15" id="KW-0234">DNA repair</keyword>
<dbReference type="Proteomes" id="UP000323824">
    <property type="component" value="Chromosome"/>
</dbReference>
<dbReference type="InterPro" id="IPR004586">
    <property type="entry name" value="RecB"/>
</dbReference>
<evidence type="ECO:0000256" key="13">
    <source>
        <dbReference type="ARBA" id="ARBA00034617"/>
    </source>
</evidence>
<keyword evidence="7 15" id="KW-0269">Exonuclease</keyword>
<dbReference type="GO" id="GO:0008854">
    <property type="term" value="F:exodeoxyribonuclease V activity"/>
    <property type="evidence" value="ECO:0007669"/>
    <property type="project" value="UniProtKB-EC"/>
</dbReference>
<feature type="binding site" evidence="15">
    <location>
        <position position="1103"/>
    </location>
    <ligand>
        <name>Mg(2+)</name>
        <dbReference type="ChEBI" id="CHEBI:18420"/>
    </ligand>
</feature>
<feature type="binding site" evidence="15">
    <location>
        <position position="991"/>
    </location>
    <ligand>
        <name>Mg(2+)</name>
        <dbReference type="ChEBI" id="CHEBI:18420"/>
    </ligand>
</feature>
<gene>
    <name evidence="15" type="primary">recB</name>
    <name evidence="19" type="ORF">EW093_08290</name>
</gene>
<keyword evidence="12 15" id="KW-0413">Isomerase</keyword>
<dbReference type="SUPFAM" id="SSF52980">
    <property type="entry name" value="Restriction endonuclease-like"/>
    <property type="match status" value="1"/>
</dbReference>
<dbReference type="GO" id="GO:0000724">
    <property type="term" value="P:double-strand break repair via homologous recombination"/>
    <property type="evidence" value="ECO:0007669"/>
    <property type="project" value="UniProtKB-UniRule"/>
</dbReference>
<comment type="cofactor">
    <cofactor evidence="15">
        <name>Mg(2+)</name>
        <dbReference type="ChEBI" id="CHEBI:18420"/>
    </cofactor>
    <text evidence="15">Binds 1 Mg(2+) ion per subunit.</text>
</comment>
<dbReference type="InterPro" id="IPR027417">
    <property type="entry name" value="P-loop_NTPase"/>
</dbReference>
<dbReference type="GO" id="GO:0005524">
    <property type="term" value="F:ATP binding"/>
    <property type="evidence" value="ECO:0007669"/>
    <property type="project" value="UniProtKB-UniRule"/>
</dbReference>
<keyword evidence="4 15" id="KW-0227">DNA damage</keyword>
<dbReference type="InterPro" id="IPR011335">
    <property type="entry name" value="Restrct_endonuc-II-like"/>
</dbReference>
<sequence length="1213" mass="139463">MIQEFRVEKDNSININLRENLLLEASAGTGKTYTLERVVLNLIKNIDYNLTIKDILVVTFTNKATREMKERIRKILISEYKVQEDPQVKYRIEQAISEFDEASIYTIHGFCQNTLQTFPFESLSLFNQEINRDSVILENSVWDYLRSLETTDNSKLLEEFYSFRGNKEFSLVVKELMSLYDRGEFNGELNLFPGTEDSLEIYNMKADFESGNGRLIQLIQTFKMYNPTLMLEASKAMSVSTRITSFEKVVKGFEGVDISEGFYPFIEKLYTKGFCDNLFKLSSSFLEGKSKKGLTINDIDETSREIILNTDELFAHLEPLFDGKNFDKNPIDRFLSGEFIKKALKEVDIFYKKRQESMGVLSYNDLIDNLHKRVMDKGDESLLIALRKKYKVALIDEFQDTDKKQWDIFNRVFGGSKEHNFLLIGDPKQSIYGFRGADLEIYYKAKESVLEKNRYFLGTNYRSEDGIVTGVNKIFSSVFAIKGMGNTAQTTFIDANSSGKDSRFIDESNKNIEFLLYDEELEDGKTLTASMCKRGYFNLIVNKIVYLLNNNKELLPGEISILVENHKDSIFLRDKLLKKSVPVVISKQKNVYKSNEALDLLNLLKALNRPGGNGEIKTLLLSNIFAYSLKEIHEMEENGGLEILSTVLLEWSQRVVHSGLISVWKDVEASSKKGHLQTRLLSTINGERSYTNYKHLIEDLNIIQKSERLNSLGLYQRLHSLIESSTDDEENSVRLDRDSQAVQIMTIHASKGLEFPVVFFAGGFDSGVKRSSGYGVKYAEKGGVWTLDFLSRYKSSLLAERDEWEEKKRLYYVALTRAGSKLYLPIFKRSDLLGISSLYSAQDWDETKLLLEDRAGDKLEMCEQPIHRQLKFSNSKISKELKLALTQKIFDDISREFYVDKEFYQSEDPGSYKIKQSELNLSFNGVSTGFRDRVTWLSSYSALTRNSHGSTSKEDADRNDDEEVITPEYKKSDELNSFNLPGGATFGDFIHELFEEIDFSKYKLPLDEFLLDEDVENLTVLGAKKHFDLDWLRGNGLVVKKIIWNTLNSRLPMNGVGVPLGEFGPERRIHEREFYFRVDKKSRFSTHGLELSVDKGYVKGFIDLILNNNGVLYIADWKSTTIKGEESFSTYSSLNVEKSMNEHNYHLQGLIYTVALYIHLKKTKENFDYSKDIGGYYYLFVRGMSPESDTGICFYKPLESEVLSFINDIRGEL</sequence>
<dbReference type="RefSeq" id="WP_149567948.1">
    <property type="nucleotide sequence ID" value="NZ_CP035807.1"/>
</dbReference>
<dbReference type="InterPro" id="IPR014016">
    <property type="entry name" value="UvrD-like_ATP-bd"/>
</dbReference>
<evidence type="ECO:0000256" key="15">
    <source>
        <dbReference type="HAMAP-Rule" id="MF_01485"/>
    </source>
</evidence>
<comment type="catalytic activity">
    <reaction evidence="15">
        <text>Exonucleolytic cleavage (in the presence of ATP) in either 5'- to 3'- or 3'- to 5'-direction to yield 5'-phosphooligonucleotides.</text>
        <dbReference type="EC" id="3.1.11.5"/>
    </reaction>
</comment>
<dbReference type="Gene3D" id="3.40.50.300">
    <property type="entry name" value="P-loop containing nucleotide triphosphate hydrolases"/>
    <property type="match status" value="2"/>
</dbReference>
<evidence type="ECO:0000256" key="14">
    <source>
        <dbReference type="ARBA" id="ARBA00048988"/>
    </source>
</evidence>
<evidence type="ECO:0000256" key="5">
    <source>
        <dbReference type="ARBA" id="ARBA00022801"/>
    </source>
</evidence>
<evidence type="ECO:0000256" key="12">
    <source>
        <dbReference type="ARBA" id="ARBA00023235"/>
    </source>
</evidence>
<dbReference type="OrthoDB" id="9810135at2"/>
<accession>A0A5C1Q9I5</accession>
<keyword evidence="3 15" id="KW-0547">Nucleotide-binding</keyword>
<keyword evidence="5 15" id="KW-0378">Hydrolase</keyword>
<protein>
    <recommendedName>
        <fullName evidence="15">RecBCD enzyme subunit RecB</fullName>
        <ecNumber evidence="15">3.1.11.5</ecNumber>
        <ecNumber evidence="15">5.6.2.4</ecNumber>
    </recommendedName>
    <alternativeName>
        <fullName evidence="15">DNA 3'-5' helicase subunit RecB</fullName>
    </alternativeName>
    <alternativeName>
        <fullName evidence="15">Exonuclease V subunit RecB</fullName>
        <shortName evidence="15">ExoV subunit RecB</shortName>
    </alternativeName>
    <alternativeName>
        <fullName evidence="15">Helicase/nuclease RecBCD subunit RecB</fullName>
    </alternativeName>
</protein>
<feature type="region of interest" description="DNA-binding and helicase activity, interacts with RecC" evidence="15">
    <location>
        <begin position="1"/>
        <end position="922"/>
    </location>
</feature>
<dbReference type="InterPro" id="IPR011604">
    <property type="entry name" value="PDDEXK-like_dom_sf"/>
</dbReference>
<keyword evidence="10 15" id="KW-0238">DNA-binding</keyword>
<evidence type="ECO:0000256" key="1">
    <source>
        <dbReference type="ARBA" id="ARBA00022722"/>
    </source>
</evidence>
<dbReference type="Gene3D" id="1.10.486.10">
    <property type="entry name" value="PCRA, domain 4"/>
    <property type="match status" value="1"/>
</dbReference>
<evidence type="ECO:0000256" key="9">
    <source>
        <dbReference type="ARBA" id="ARBA00022842"/>
    </source>
</evidence>
<keyword evidence="6 15" id="KW-0347">Helicase</keyword>
<evidence type="ECO:0000313" key="19">
    <source>
        <dbReference type="EMBL" id="QEN04705.1"/>
    </source>
</evidence>
<dbReference type="GO" id="GO:0043138">
    <property type="term" value="F:3'-5' DNA helicase activity"/>
    <property type="evidence" value="ECO:0007669"/>
    <property type="project" value="UniProtKB-UniRule"/>
</dbReference>
<reference evidence="19 20" key="2">
    <citation type="submission" date="2019-09" db="EMBL/GenBank/DDBJ databases">
        <title>Complete Genome Sequence and Methylome Analysis of free living Spirochaetas.</title>
        <authorList>
            <person name="Leshcheva N."/>
            <person name="Mikheeva N."/>
        </authorList>
    </citation>
    <scope>NUCLEOTIDE SEQUENCE [LARGE SCALE GENOMIC DNA]</scope>
    <source>
        <strain evidence="19 20">P</strain>
    </source>
</reference>
<comment type="subunit">
    <text evidence="15">Heterotrimer of RecB, RecC and RecD. All subunits contribute to DNA-binding. Interacts with RecA.</text>
</comment>
<evidence type="ECO:0000259" key="18">
    <source>
        <dbReference type="PROSITE" id="PS51217"/>
    </source>
</evidence>
<dbReference type="PROSITE" id="PS51217">
    <property type="entry name" value="UVRD_HELICASE_CTER"/>
    <property type="match status" value="1"/>
</dbReference>
<dbReference type="GO" id="GO:0000287">
    <property type="term" value="F:magnesium ion binding"/>
    <property type="evidence" value="ECO:0007669"/>
    <property type="project" value="UniProtKB-UniRule"/>
</dbReference>
<comment type="catalytic activity">
    <reaction evidence="14 15">
        <text>ATP + H2O = ADP + phosphate + H(+)</text>
        <dbReference type="Rhea" id="RHEA:13065"/>
        <dbReference type="ChEBI" id="CHEBI:15377"/>
        <dbReference type="ChEBI" id="CHEBI:15378"/>
        <dbReference type="ChEBI" id="CHEBI:30616"/>
        <dbReference type="ChEBI" id="CHEBI:43474"/>
        <dbReference type="ChEBI" id="CHEBI:456216"/>
        <dbReference type="EC" id="5.6.2.4"/>
    </reaction>
</comment>
<feature type="domain" description="UvrD-like helicase ATP-binding" evidence="17">
    <location>
        <begin position="4"/>
        <end position="464"/>
    </location>
</feature>
<dbReference type="GO" id="GO:0003677">
    <property type="term" value="F:DNA binding"/>
    <property type="evidence" value="ECO:0007669"/>
    <property type="project" value="UniProtKB-UniRule"/>
</dbReference>
<dbReference type="Gene3D" id="1.10.3170.10">
    <property type="entry name" value="Recbcd, chain B, domain 2"/>
    <property type="match status" value="1"/>
</dbReference>
<dbReference type="PANTHER" id="PTHR11070:SF23">
    <property type="entry name" value="RECBCD ENZYME SUBUNIT RECB"/>
    <property type="match status" value="1"/>
</dbReference>
<keyword evidence="8 15" id="KW-0067">ATP-binding</keyword>
<dbReference type="Gene3D" id="3.90.320.10">
    <property type="match status" value="1"/>
</dbReference>
<dbReference type="Pfam" id="PF13361">
    <property type="entry name" value="UvrD_C"/>
    <property type="match status" value="2"/>
</dbReference>
<dbReference type="EC" id="5.6.2.4" evidence="15"/>
<dbReference type="EC" id="3.1.11.5" evidence="15"/>
<dbReference type="InterPro" id="IPR014017">
    <property type="entry name" value="DNA_helicase_UvrD-like_C"/>
</dbReference>